<dbReference type="EMBL" id="JAODUP010001280">
    <property type="protein sequence ID" value="KAK2140677.1"/>
    <property type="molecule type" value="Genomic_DNA"/>
</dbReference>
<evidence type="ECO:0000313" key="2">
    <source>
        <dbReference type="EMBL" id="KAK2140677.1"/>
    </source>
</evidence>
<feature type="region of interest" description="Disordered" evidence="1">
    <location>
        <begin position="1"/>
        <end position="92"/>
    </location>
</feature>
<evidence type="ECO:0000256" key="1">
    <source>
        <dbReference type="SAM" id="MobiDB-lite"/>
    </source>
</evidence>
<feature type="compositionally biased region" description="Basic and acidic residues" evidence="1">
    <location>
        <begin position="81"/>
        <end position="92"/>
    </location>
</feature>
<dbReference type="Proteomes" id="UP001208570">
    <property type="component" value="Unassembled WGS sequence"/>
</dbReference>
<sequence>MDGELRDMSQSLSLSSDKKSVPNTNEFPPQEIEHNETKIEQISPIPEQPKLVISRVDTGNESNVDDKKEVMAPALAEETTEEKTFYGHGTIE</sequence>
<comment type="caution">
    <text evidence="2">The sequence shown here is derived from an EMBL/GenBank/DDBJ whole genome shotgun (WGS) entry which is preliminary data.</text>
</comment>
<gene>
    <name evidence="2" type="ORF">LSH36_1280g00091</name>
</gene>
<proteinExistence type="predicted"/>
<dbReference type="AlphaFoldDB" id="A0AAD9MNU3"/>
<protein>
    <submittedName>
        <fullName evidence="2">Uncharacterized protein</fullName>
    </submittedName>
</protein>
<evidence type="ECO:0000313" key="3">
    <source>
        <dbReference type="Proteomes" id="UP001208570"/>
    </source>
</evidence>
<keyword evidence="3" id="KW-1185">Reference proteome</keyword>
<accession>A0AAD9MNU3</accession>
<reference evidence="2" key="1">
    <citation type="journal article" date="2023" name="Mol. Biol. Evol.">
        <title>Third-Generation Sequencing Reveals the Adaptive Role of the Epigenome in Three Deep-Sea Polychaetes.</title>
        <authorList>
            <person name="Perez M."/>
            <person name="Aroh O."/>
            <person name="Sun Y."/>
            <person name="Lan Y."/>
            <person name="Juniper S.K."/>
            <person name="Young C.R."/>
            <person name="Angers B."/>
            <person name="Qian P.Y."/>
        </authorList>
    </citation>
    <scope>NUCLEOTIDE SEQUENCE</scope>
    <source>
        <strain evidence="2">P08H-3</strain>
    </source>
</reference>
<organism evidence="2 3">
    <name type="scientific">Paralvinella palmiformis</name>
    <dbReference type="NCBI Taxonomy" id="53620"/>
    <lineage>
        <taxon>Eukaryota</taxon>
        <taxon>Metazoa</taxon>
        <taxon>Spiralia</taxon>
        <taxon>Lophotrochozoa</taxon>
        <taxon>Annelida</taxon>
        <taxon>Polychaeta</taxon>
        <taxon>Sedentaria</taxon>
        <taxon>Canalipalpata</taxon>
        <taxon>Terebellida</taxon>
        <taxon>Terebelliformia</taxon>
        <taxon>Alvinellidae</taxon>
        <taxon>Paralvinella</taxon>
    </lineage>
</organism>
<name>A0AAD9MNU3_9ANNE</name>